<sequence length="408" mass="44234">MISFLYSAAKRDGQTVRGEREAESRNALAAALRQEGLLLLDASVKGGLVALGTAGVSDLLARIRPISIIDKMFFTRNLAVMIAAGLPLPRALEASGEESSNPKFKKIMADIEASVVKGTSFAEALRPHEHVFGALFIHMVEVGEASGKLTLILKLLGNQMKKDVALRRRVRNAMMYPAIVLAAVFGIGTLMLLYVVPTLTATIEGLGGTLPLTTRLIIATSKLLVEYGLFVLAGIILIAVLIWRFLKTMQGKEWFDRVVIRTPLFGPLVQKFNTARLCRSLSYMLTAGVPIVQSLEITSRVLGNSVYEDAVREAAKGIEKGKELHMLLALHPHIFGPLVNQMVAVGEETGQLSAMLLRLAIFFEEDVADTTKNLSTIIEPVLMLIIGAVVGLFAVSMLQPIYGSLGNI</sequence>
<evidence type="ECO:0000256" key="7">
    <source>
        <dbReference type="ARBA" id="ARBA00022989"/>
    </source>
</evidence>
<name>A0A932VR70_9BACT</name>
<organism evidence="12 13">
    <name type="scientific">Candidatus Sungiibacteriota bacterium</name>
    <dbReference type="NCBI Taxonomy" id="2750080"/>
    <lineage>
        <taxon>Bacteria</taxon>
        <taxon>Candidatus Sungiibacteriota</taxon>
    </lineage>
</organism>
<dbReference type="GO" id="GO:0005886">
    <property type="term" value="C:plasma membrane"/>
    <property type="evidence" value="ECO:0007669"/>
    <property type="project" value="UniProtKB-SubCell"/>
</dbReference>
<evidence type="ECO:0000256" key="6">
    <source>
        <dbReference type="ARBA" id="ARBA00022692"/>
    </source>
</evidence>
<evidence type="ECO:0000313" key="12">
    <source>
        <dbReference type="EMBL" id="MBI3630973.1"/>
    </source>
</evidence>
<reference evidence="12" key="1">
    <citation type="submission" date="2020-07" db="EMBL/GenBank/DDBJ databases">
        <title>Huge and variable diversity of episymbiotic CPR bacteria and DPANN archaea in groundwater ecosystems.</title>
        <authorList>
            <person name="He C.Y."/>
            <person name="Keren R."/>
            <person name="Whittaker M."/>
            <person name="Farag I.F."/>
            <person name="Doudna J."/>
            <person name="Cate J.H.D."/>
            <person name="Banfield J.F."/>
        </authorList>
    </citation>
    <scope>NUCLEOTIDE SEQUENCE</scope>
    <source>
        <strain evidence="12">NC_groundwater_973_Pr1_S-0.2um_54_13</strain>
    </source>
</reference>
<dbReference type="Proteomes" id="UP000753196">
    <property type="component" value="Unassembled WGS sequence"/>
</dbReference>
<evidence type="ECO:0000256" key="10">
    <source>
        <dbReference type="SAM" id="Phobius"/>
    </source>
</evidence>
<dbReference type="GO" id="GO:0009306">
    <property type="term" value="P:protein secretion"/>
    <property type="evidence" value="ECO:0007669"/>
    <property type="project" value="InterPro"/>
</dbReference>
<keyword evidence="3 9" id="KW-0813">Transport</keyword>
<dbReference type="Pfam" id="PF00482">
    <property type="entry name" value="T2SSF"/>
    <property type="match status" value="2"/>
</dbReference>
<dbReference type="Gene3D" id="1.20.81.30">
    <property type="entry name" value="Type II secretion system (T2SS), domain F"/>
    <property type="match status" value="2"/>
</dbReference>
<feature type="transmembrane region" description="Helical" evidence="10">
    <location>
        <begin position="381"/>
        <end position="402"/>
    </location>
</feature>
<evidence type="ECO:0000256" key="4">
    <source>
        <dbReference type="ARBA" id="ARBA00022475"/>
    </source>
</evidence>
<comment type="similarity">
    <text evidence="2 9">Belongs to the GSP F family.</text>
</comment>
<accession>A0A932VR70</accession>
<dbReference type="PANTHER" id="PTHR30012">
    <property type="entry name" value="GENERAL SECRETION PATHWAY PROTEIN"/>
    <property type="match status" value="1"/>
</dbReference>
<dbReference type="PANTHER" id="PTHR30012:SF0">
    <property type="entry name" value="TYPE II SECRETION SYSTEM PROTEIN F-RELATED"/>
    <property type="match status" value="1"/>
</dbReference>
<feature type="domain" description="Type II secretion system protein GspF" evidence="11">
    <location>
        <begin position="278"/>
        <end position="400"/>
    </location>
</feature>
<evidence type="ECO:0000256" key="5">
    <source>
        <dbReference type="ARBA" id="ARBA00022519"/>
    </source>
</evidence>
<evidence type="ECO:0000256" key="2">
    <source>
        <dbReference type="ARBA" id="ARBA00005745"/>
    </source>
</evidence>
<evidence type="ECO:0000313" key="13">
    <source>
        <dbReference type="Proteomes" id="UP000753196"/>
    </source>
</evidence>
<evidence type="ECO:0000256" key="8">
    <source>
        <dbReference type="ARBA" id="ARBA00023136"/>
    </source>
</evidence>
<keyword evidence="6 9" id="KW-0812">Transmembrane</keyword>
<evidence type="ECO:0000256" key="1">
    <source>
        <dbReference type="ARBA" id="ARBA00004429"/>
    </source>
</evidence>
<dbReference type="InterPro" id="IPR018076">
    <property type="entry name" value="T2SS_GspF_dom"/>
</dbReference>
<dbReference type="InterPro" id="IPR001992">
    <property type="entry name" value="T2SS_GspF/T4SS_PilC_CS"/>
</dbReference>
<dbReference type="EMBL" id="JACQCR010000032">
    <property type="protein sequence ID" value="MBI3630973.1"/>
    <property type="molecule type" value="Genomic_DNA"/>
</dbReference>
<dbReference type="InterPro" id="IPR042094">
    <property type="entry name" value="T2SS_GspF_sf"/>
</dbReference>
<dbReference type="PRINTS" id="PR00812">
    <property type="entry name" value="BCTERIALGSPF"/>
</dbReference>
<keyword evidence="8 10" id="KW-0472">Membrane</keyword>
<proteinExistence type="inferred from homology"/>
<evidence type="ECO:0000259" key="11">
    <source>
        <dbReference type="Pfam" id="PF00482"/>
    </source>
</evidence>
<gene>
    <name evidence="12" type="ORF">HY221_01405</name>
</gene>
<evidence type="ECO:0000256" key="3">
    <source>
        <dbReference type="ARBA" id="ARBA00022448"/>
    </source>
</evidence>
<protein>
    <submittedName>
        <fullName evidence="12">Type II secretion system F family protein</fullName>
    </submittedName>
</protein>
<dbReference type="FunFam" id="1.20.81.30:FF:000001">
    <property type="entry name" value="Type II secretion system protein F"/>
    <property type="match status" value="2"/>
</dbReference>
<feature type="domain" description="Type II secretion system protein GspF" evidence="11">
    <location>
        <begin position="74"/>
        <end position="197"/>
    </location>
</feature>
<keyword evidence="4" id="KW-1003">Cell membrane</keyword>
<feature type="transmembrane region" description="Helical" evidence="10">
    <location>
        <begin position="216"/>
        <end position="243"/>
    </location>
</feature>
<keyword evidence="7 10" id="KW-1133">Transmembrane helix</keyword>
<comment type="caution">
    <text evidence="12">The sequence shown here is derived from an EMBL/GenBank/DDBJ whole genome shotgun (WGS) entry which is preliminary data.</text>
</comment>
<evidence type="ECO:0000256" key="9">
    <source>
        <dbReference type="RuleBase" id="RU003923"/>
    </source>
</evidence>
<comment type="subcellular location">
    <subcellularLocation>
        <location evidence="1">Cell inner membrane</location>
        <topology evidence="1">Multi-pass membrane protein</topology>
    </subcellularLocation>
    <subcellularLocation>
        <location evidence="9">Cell membrane</location>
        <topology evidence="9">Multi-pass membrane protein</topology>
    </subcellularLocation>
</comment>
<dbReference type="PROSITE" id="PS00874">
    <property type="entry name" value="T2SP_F"/>
    <property type="match status" value="1"/>
</dbReference>
<dbReference type="InterPro" id="IPR003004">
    <property type="entry name" value="GspF/PilC"/>
</dbReference>
<keyword evidence="5" id="KW-0997">Cell inner membrane</keyword>
<feature type="transmembrane region" description="Helical" evidence="10">
    <location>
        <begin position="174"/>
        <end position="196"/>
    </location>
</feature>
<dbReference type="AlphaFoldDB" id="A0A932VR70"/>